<proteinExistence type="inferred from homology"/>
<name>A0A7Y9LN49_9BURK</name>
<dbReference type="InterPro" id="IPR058163">
    <property type="entry name" value="LysR-type_TF_proteobact-type"/>
</dbReference>
<dbReference type="GO" id="GO:0003700">
    <property type="term" value="F:DNA-binding transcription factor activity"/>
    <property type="evidence" value="ECO:0007669"/>
    <property type="project" value="InterPro"/>
</dbReference>
<dbReference type="InterPro" id="IPR036388">
    <property type="entry name" value="WH-like_DNA-bd_sf"/>
</dbReference>
<keyword evidence="2" id="KW-0805">Transcription regulation</keyword>
<dbReference type="PANTHER" id="PTHR30537:SF26">
    <property type="entry name" value="GLYCINE CLEAVAGE SYSTEM TRANSCRIPTIONAL ACTIVATOR"/>
    <property type="match status" value="1"/>
</dbReference>
<comment type="similarity">
    <text evidence="1">Belongs to the LysR transcriptional regulatory family.</text>
</comment>
<dbReference type="AlphaFoldDB" id="A0A7Y9LN49"/>
<dbReference type="SUPFAM" id="SSF46785">
    <property type="entry name" value="Winged helix' DNA-binding domain"/>
    <property type="match status" value="1"/>
</dbReference>
<dbReference type="Gene3D" id="1.10.10.10">
    <property type="entry name" value="Winged helix-like DNA-binding domain superfamily/Winged helix DNA-binding domain"/>
    <property type="match status" value="1"/>
</dbReference>
<evidence type="ECO:0000256" key="4">
    <source>
        <dbReference type="ARBA" id="ARBA00023163"/>
    </source>
</evidence>
<dbReference type="GO" id="GO:0006351">
    <property type="term" value="P:DNA-templated transcription"/>
    <property type="evidence" value="ECO:0007669"/>
    <property type="project" value="TreeGrafter"/>
</dbReference>
<dbReference type="EMBL" id="JACBYR010000001">
    <property type="protein sequence ID" value="NYE82798.1"/>
    <property type="molecule type" value="Genomic_DNA"/>
</dbReference>
<gene>
    <name evidence="6" type="ORF">FHW18_002069</name>
</gene>
<sequence length="304" mass="33787">MRRKLPSTAALAAFDAAARHQSFTKAAEELALTQSAVCRQIANLETFVGLKLFRRSRRGVTLTQAGASYSVAVAGRLEEMERDTLDLMATRGEGGVLELAAVPTFATRWLLPRLKRFEARAPRVIVNIMPQSRPFLFEGTPFDAAIYAGDGHWPGTEAIALMPERLVPVCAPSLIAPHGALTPGQFRRYRLLQQTTRPYAWRAWFDIQGVRHDHDVAGPRYELFSMLIQAAVHGLGIALVPALLVEEELASGKLIAASPLASGVDKSYYLVLPEWKAENPLLRTFAEWLREEAEPYRNEQLIEI</sequence>
<keyword evidence="3" id="KW-0238">DNA-binding</keyword>
<reference evidence="6 7" key="1">
    <citation type="submission" date="2020-07" db="EMBL/GenBank/DDBJ databases">
        <title>Genomic Encyclopedia of Type Strains, Phase IV (KMG-V): Genome sequencing to study the core and pangenomes of soil and plant-associated prokaryotes.</title>
        <authorList>
            <person name="Whitman W."/>
        </authorList>
    </citation>
    <scope>NUCLEOTIDE SEQUENCE [LARGE SCALE GENOMIC DNA]</scope>
    <source>
        <strain evidence="6 7">SAS40</strain>
    </source>
</reference>
<evidence type="ECO:0000259" key="5">
    <source>
        <dbReference type="PROSITE" id="PS50931"/>
    </source>
</evidence>
<evidence type="ECO:0000313" key="6">
    <source>
        <dbReference type="EMBL" id="NYE82798.1"/>
    </source>
</evidence>
<dbReference type="SUPFAM" id="SSF53850">
    <property type="entry name" value="Periplasmic binding protein-like II"/>
    <property type="match status" value="1"/>
</dbReference>
<keyword evidence="4" id="KW-0804">Transcription</keyword>
<protein>
    <submittedName>
        <fullName evidence="6">LysR family glycine cleavage system transcriptional activator</fullName>
    </submittedName>
</protein>
<evidence type="ECO:0000313" key="7">
    <source>
        <dbReference type="Proteomes" id="UP000542125"/>
    </source>
</evidence>
<dbReference type="Pfam" id="PF03466">
    <property type="entry name" value="LysR_substrate"/>
    <property type="match status" value="1"/>
</dbReference>
<keyword evidence="7" id="KW-1185">Reference proteome</keyword>
<dbReference type="Pfam" id="PF00126">
    <property type="entry name" value="HTH_1"/>
    <property type="match status" value="1"/>
</dbReference>
<comment type="caution">
    <text evidence="6">The sequence shown here is derived from an EMBL/GenBank/DDBJ whole genome shotgun (WGS) entry which is preliminary data.</text>
</comment>
<evidence type="ECO:0000256" key="2">
    <source>
        <dbReference type="ARBA" id="ARBA00023015"/>
    </source>
</evidence>
<dbReference type="Gene3D" id="3.40.190.10">
    <property type="entry name" value="Periplasmic binding protein-like II"/>
    <property type="match status" value="2"/>
</dbReference>
<evidence type="ECO:0000256" key="3">
    <source>
        <dbReference type="ARBA" id="ARBA00023125"/>
    </source>
</evidence>
<dbReference type="PANTHER" id="PTHR30537">
    <property type="entry name" value="HTH-TYPE TRANSCRIPTIONAL REGULATOR"/>
    <property type="match status" value="1"/>
</dbReference>
<dbReference type="RefSeq" id="WP_179585958.1">
    <property type="nucleotide sequence ID" value="NZ_JACBYR010000001.1"/>
</dbReference>
<dbReference type="GO" id="GO:0043565">
    <property type="term" value="F:sequence-specific DNA binding"/>
    <property type="evidence" value="ECO:0007669"/>
    <property type="project" value="TreeGrafter"/>
</dbReference>
<dbReference type="FunFam" id="3.40.190.10:FF:000017">
    <property type="entry name" value="Glycine cleavage system transcriptional activator"/>
    <property type="match status" value="1"/>
</dbReference>
<organism evidence="6 7">
    <name type="scientific">Pigmentiphaga litoralis</name>
    <dbReference type="NCBI Taxonomy" id="516702"/>
    <lineage>
        <taxon>Bacteria</taxon>
        <taxon>Pseudomonadati</taxon>
        <taxon>Pseudomonadota</taxon>
        <taxon>Betaproteobacteria</taxon>
        <taxon>Burkholderiales</taxon>
        <taxon>Alcaligenaceae</taxon>
        <taxon>Pigmentiphaga</taxon>
    </lineage>
</organism>
<dbReference type="InterPro" id="IPR005119">
    <property type="entry name" value="LysR_subst-bd"/>
</dbReference>
<evidence type="ECO:0000256" key="1">
    <source>
        <dbReference type="ARBA" id="ARBA00009437"/>
    </source>
</evidence>
<accession>A0A7Y9LN49</accession>
<dbReference type="PROSITE" id="PS50931">
    <property type="entry name" value="HTH_LYSR"/>
    <property type="match status" value="1"/>
</dbReference>
<dbReference type="PRINTS" id="PR00039">
    <property type="entry name" value="HTHLYSR"/>
</dbReference>
<dbReference type="InterPro" id="IPR036390">
    <property type="entry name" value="WH_DNA-bd_sf"/>
</dbReference>
<dbReference type="FunFam" id="1.10.10.10:FF:000038">
    <property type="entry name" value="Glycine cleavage system transcriptional activator"/>
    <property type="match status" value="1"/>
</dbReference>
<dbReference type="Proteomes" id="UP000542125">
    <property type="component" value="Unassembled WGS sequence"/>
</dbReference>
<feature type="domain" description="HTH lysR-type" evidence="5">
    <location>
        <begin position="6"/>
        <end position="63"/>
    </location>
</feature>
<dbReference type="InterPro" id="IPR000847">
    <property type="entry name" value="LysR_HTH_N"/>
</dbReference>